<evidence type="ECO:0000313" key="1">
    <source>
        <dbReference type="EMBL" id="EPR10260.1"/>
    </source>
</evidence>
<dbReference type="EMBL" id="ATAY01000069">
    <property type="protein sequence ID" value="EPR10260.1"/>
    <property type="molecule type" value="Genomic_DNA"/>
</dbReference>
<evidence type="ECO:0000313" key="2">
    <source>
        <dbReference type="Proteomes" id="UP000016860"/>
    </source>
</evidence>
<dbReference type="AlphaFoldDB" id="U4QZ76"/>
<comment type="caution">
    <text evidence="1">The sequence shown here is derived from an EMBL/GenBank/DDBJ whole genome shotgun (WGS) entry which is preliminary data.</text>
</comment>
<protein>
    <submittedName>
        <fullName evidence="1">Uncharacterized protein</fullName>
    </submittedName>
</protein>
<sequence length="46" mass="5426">MITKQITESHDIKSIQYKKLIIEMLTNIDNVSILKRIYLFISMIKG</sequence>
<gene>
    <name evidence="1" type="ORF">L323_14175</name>
</gene>
<name>U4QZ76_9FIRM</name>
<dbReference type="Proteomes" id="UP000016860">
    <property type="component" value="Unassembled WGS sequence"/>
</dbReference>
<accession>U4QZ76</accession>
<reference evidence="1 2" key="1">
    <citation type="journal article" date="2013" name="Genome Announc.">
        <title>Draft Genome Sequence of the Cellulolytic Bacterium Clostridium papyrosolvens C7 (ATCC 700395).</title>
        <authorList>
            <person name="Zepeda V."/>
            <person name="Dassa B."/>
            <person name="Borovok I."/>
            <person name="Lamed R."/>
            <person name="Bayer E.A."/>
            <person name="Cate J.H."/>
        </authorList>
    </citation>
    <scope>NUCLEOTIDE SEQUENCE [LARGE SCALE GENOMIC DNA]</scope>
    <source>
        <strain evidence="1 2">C7</strain>
    </source>
</reference>
<proteinExistence type="predicted"/>
<organism evidence="1 2">
    <name type="scientific">Ruminiclostridium papyrosolvens C7</name>
    <dbReference type="NCBI Taxonomy" id="1330534"/>
    <lineage>
        <taxon>Bacteria</taxon>
        <taxon>Bacillati</taxon>
        <taxon>Bacillota</taxon>
        <taxon>Clostridia</taxon>
        <taxon>Eubacteriales</taxon>
        <taxon>Oscillospiraceae</taxon>
        <taxon>Ruminiclostridium</taxon>
    </lineage>
</organism>